<dbReference type="AlphaFoldDB" id="A0A417YHW0"/>
<dbReference type="Pfam" id="PF01613">
    <property type="entry name" value="Flavin_Reduct"/>
    <property type="match status" value="1"/>
</dbReference>
<comment type="similarity">
    <text evidence="1">Belongs to the non-flavoprotein flavin reductase family.</text>
</comment>
<name>A0A417YHW0_9BACI</name>
<dbReference type="InterPro" id="IPR002563">
    <property type="entry name" value="Flavin_Rdtase-like_dom"/>
</dbReference>
<evidence type="ECO:0000256" key="1">
    <source>
        <dbReference type="ARBA" id="ARBA00008898"/>
    </source>
</evidence>
<proteinExistence type="inferred from homology"/>
<keyword evidence="2" id="KW-0560">Oxidoreductase</keyword>
<dbReference type="Proteomes" id="UP000285456">
    <property type="component" value="Unassembled WGS sequence"/>
</dbReference>
<accession>A0A417YHW0</accession>
<keyword evidence="5" id="KW-1185">Reference proteome</keyword>
<organism evidence="4 5">
    <name type="scientific">Oceanobacillus profundus</name>
    <dbReference type="NCBI Taxonomy" id="372463"/>
    <lineage>
        <taxon>Bacteria</taxon>
        <taxon>Bacillati</taxon>
        <taxon>Bacillota</taxon>
        <taxon>Bacilli</taxon>
        <taxon>Bacillales</taxon>
        <taxon>Bacillaceae</taxon>
        <taxon>Oceanobacillus</taxon>
    </lineage>
</organism>
<evidence type="ECO:0000313" key="4">
    <source>
        <dbReference type="EMBL" id="RHW32543.1"/>
    </source>
</evidence>
<feature type="domain" description="Flavin reductase like" evidence="3">
    <location>
        <begin position="14"/>
        <end position="157"/>
    </location>
</feature>
<dbReference type="OrthoDB" id="9792858at2"/>
<gene>
    <name evidence="4" type="ORF">D1B32_09435</name>
</gene>
<evidence type="ECO:0000259" key="3">
    <source>
        <dbReference type="SMART" id="SM00903"/>
    </source>
</evidence>
<dbReference type="InterPro" id="IPR012349">
    <property type="entry name" value="Split_barrel_FMN-bd"/>
</dbReference>
<evidence type="ECO:0000256" key="2">
    <source>
        <dbReference type="ARBA" id="ARBA00023002"/>
    </source>
</evidence>
<reference evidence="4 5" key="1">
    <citation type="journal article" date="2007" name="Int. J. Syst. Evol. Microbiol.">
        <title>Oceanobacillus profundus sp. nov., isolated from a deep-sea sediment core.</title>
        <authorList>
            <person name="Kim Y.G."/>
            <person name="Choi D.H."/>
            <person name="Hyun S."/>
            <person name="Cho B.C."/>
        </authorList>
    </citation>
    <scope>NUCLEOTIDE SEQUENCE [LARGE SCALE GENOMIC DNA]</scope>
    <source>
        <strain evidence="4 5">DSM 18246</strain>
    </source>
</reference>
<dbReference type="SMART" id="SM00903">
    <property type="entry name" value="Flavin_Reduct"/>
    <property type="match status" value="1"/>
</dbReference>
<dbReference type="SUPFAM" id="SSF50475">
    <property type="entry name" value="FMN-binding split barrel"/>
    <property type="match status" value="1"/>
</dbReference>
<dbReference type="InterPro" id="IPR050268">
    <property type="entry name" value="NADH-dep_flavin_reductase"/>
</dbReference>
<dbReference type="Gene3D" id="2.30.110.10">
    <property type="entry name" value="Electron Transport, Fmn-binding Protein, Chain A"/>
    <property type="match status" value="1"/>
</dbReference>
<dbReference type="GO" id="GO:0042602">
    <property type="term" value="F:riboflavin reductase (NADPH) activity"/>
    <property type="evidence" value="ECO:0007669"/>
    <property type="project" value="TreeGrafter"/>
</dbReference>
<sequence>MKEIDKVKVFKEVMRNYPTGVTIVTALDKDDQPIGLTANSFASVSLDPLLVLWSIDHKVSTFNEFAKADKFAIHILTGEQTDLCKLFSSKNKDRFANCNWSLSENSLPIIANTCSVLQCRTFNKIEAGDHLILIGEVFAVDHSNQEPMLYIKRNFGQIPNEFYL</sequence>
<comment type="caution">
    <text evidence="4">The sequence shown here is derived from an EMBL/GenBank/DDBJ whole genome shotgun (WGS) entry which is preliminary data.</text>
</comment>
<dbReference type="PANTHER" id="PTHR30466:SF11">
    <property type="entry name" value="FLAVIN-DEPENDENT MONOOXYGENASE, REDUCTASE SUBUNIT HSAB"/>
    <property type="match status" value="1"/>
</dbReference>
<protein>
    <submittedName>
        <fullName evidence="4">Flavin reductase</fullName>
    </submittedName>
</protein>
<evidence type="ECO:0000313" key="5">
    <source>
        <dbReference type="Proteomes" id="UP000285456"/>
    </source>
</evidence>
<dbReference type="RefSeq" id="WP_095312301.1">
    <property type="nucleotide sequence ID" value="NZ_JAMAWL010000013.1"/>
</dbReference>
<dbReference type="PANTHER" id="PTHR30466">
    <property type="entry name" value="FLAVIN REDUCTASE"/>
    <property type="match status" value="1"/>
</dbReference>
<dbReference type="EMBL" id="QWEH01000005">
    <property type="protein sequence ID" value="RHW32543.1"/>
    <property type="molecule type" value="Genomic_DNA"/>
</dbReference>
<dbReference type="GO" id="GO:0010181">
    <property type="term" value="F:FMN binding"/>
    <property type="evidence" value="ECO:0007669"/>
    <property type="project" value="InterPro"/>
</dbReference>